<dbReference type="EMBL" id="KB870827">
    <property type="protein sequence ID" value="EOA12225.1"/>
    <property type="molecule type" value="Genomic_DNA"/>
</dbReference>
<proteinExistence type="predicted"/>
<accession>R0GIV7</accession>
<reference evidence="2" key="1">
    <citation type="journal article" date="2013" name="Nat. Genet.">
        <title>The Capsella rubella genome and the genomic consequences of rapid mating system evolution.</title>
        <authorList>
            <person name="Slotte T."/>
            <person name="Hazzouri K.M."/>
            <person name="Agren J.A."/>
            <person name="Koenig D."/>
            <person name="Maumus F."/>
            <person name="Guo Y.L."/>
            <person name="Steige K."/>
            <person name="Platts A.E."/>
            <person name="Escobar J.S."/>
            <person name="Newman L.K."/>
            <person name="Wang W."/>
            <person name="Mandakova T."/>
            <person name="Vello E."/>
            <person name="Smith L.M."/>
            <person name="Henz S.R."/>
            <person name="Steffen J."/>
            <person name="Takuno S."/>
            <person name="Brandvain Y."/>
            <person name="Coop G."/>
            <person name="Andolfatto P."/>
            <person name="Hu T.T."/>
            <person name="Blanchette M."/>
            <person name="Clark R.M."/>
            <person name="Quesneville H."/>
            <person name="Nordborg M."/>
            <person name="Gaut B.S."/>
            <person name="Lysak M.A."/>
            <person name="Jenkins J."/>
            <person name="Grimwood J."/>
            <person name="Chapman J."/>
            <person name="Prochnik S."/>
            <person name="Shu S."/>
            <person name="Rokhsar D."/>
            <person name="Schmutz J."/>
            <person name="Weigel D."/>
            <person name="Wright S.I."/>
        </authorList>
    </citation>
    <scope>NUCLEOTIDE SEQUENCE [LARGE SCALE GENOMIC DNA]</scope>
    <source>
        <strain evidence="2">cv. Monte Gargano</strain>
    </source>
</reference>
<dbReference type="Proteomes" id="UP000029121">
    <property type="component" value="Unassembled WGS sequence"/>
</dbReference>
<evidence type="ECO:0000313" key="1">
    <source>
        <dbReference type="EMBL" id="EOA12225.1"/>
    </source>
</evidence>
<organism evidence="1 2">
    <name type="scientific">Capsella rubella</name>
    <dbReference type="NCBI Taxonomy" id="81985"/>
    <lineage>
        <taxon>Eukaryota</taxon>
        <taxon>Viridiplantae</taxon>
        <taxon>Streptophyta</taxon>
        <taxon>Embryophyta</taxon>
        <taxon>Tracheophyta</taxon>
        <taxon>Spermatophyta</taxon>
        <taxon>Magnoliopsida</taxon>
        <taxon>eudicotyledons</taxon>
        <taxon>Gunneridae</taxon>
        <taxon>Pentapetalae</taxon>
        <taxon>rosids</taxon>
        <taxon>malvids</taxon>
        <taxon>Brassicales</taxon>
        <taxon>Brassicaceae</taxon>
        <taxon>Camelineae</taxon>
        <taxon>Capsella</taxon>
    </lineage>
</organism>
<dbReference type="AlphaFoldDB" id="R0GIV7"/>
<evidence type="ECO:0000313" key="2">
    <source>
        <dbReference type="Proteomes" id="UP000029121"/>
    </source>
</evidence>
<name>R0GIV7_9BRAS</name>
<sequence>MAYIPKPLLMDIVRRVGKQGFRHLGPFISAGKFFHSILYSPEVLAKVDVDEFIINGTLARESSGYQPFLLACVDAENSTAHFVEAIRRFVQVGPTQETLNLLGEAAPDSSYAKFAYEIFLILCGSLEDGLNITNFFLGKLTCLAEGIAVGDTVESLIREIGPTGNRVFEGFFHFGLQPPQCLLQHFSSLDICEIALPLLMPPPSMK</sequence>
<gene>
    <name evidence="1" type="ORF">CARUB_v10012742mg</name>
</gene>
<protein>
    <submittedName>
        <fullName evidence="1">Uncharacterized protein</fullName>
    </submittedName>
</protein>
<keyword evidence="2" id="KW-1185">Reference proteome</keyword>